<accession>A0ABV3SS02</accession>
<comment type="caution">
    <text evidence="1">The sequence shown here is derived from an EMBL/GenBank/DDBJ whole genome shotgun (WGS) entry which is preliminary data.</text>
</comment>
<keyword evidence="2" id="KW-1185">Reference proteome</keyword>
<dbReference type="Proteomes" id="UP001556692">
    <property type="component" value="Unassembled WGS sequence"/>
</dbReference>
<sequence>MRAMTTGRGASPHIERVPEEPDAVVERLRRGIAAAGLDCRCEALATAVLDEAGAEEERLRRARGLEDARKMRDAIVIVLTLLGELDSLDPDEPDRTVFHEIASLFQDVEDFAAHGVVSARRAAGRGNA</sequence>
<protein>
    <recommendedName>
        <fullName evidence="3">NTP pyrophosphohydrolase MazG putative catalytic core domain-containing protein</fullName>
    </recommendedName>
</protein>
<organism evidence="1 2">
    <name type="scientific">Aquibium pacificus</name>
    <dbReference type="NCBI Taxonomy" id="3153579"/>
    <lineage>
        <taxon>Bacteria</taxon>
        <taxon>Pseudomonadati</taxon>
        <taxon>Pseudomonadota</taxon>
        <taxon>Alphaproteobacteria</taxon>
        <taxon>Hyphomicrobiales</taxon>
        <taxon>Phyllobacteriaceae</taxon>
        <taxon>Aquibium</taxon>
    </lineage>
</organism>
<proteinExistence type="predicted"/>
<evidence type="ECO:0008006" key="3">
    <source>
        <dbReference type="Google" id="ProtNLM"/>
    </source>
</evidence>
<dbReference type="EMBL" id="JBDPGJ010000010">
    <property type="protein sequence ID" value="MEX0409582.1"/>
    <property type="molecule type" value="Genomic_DNA"/>
</dbReference>
<name>A0ABV3SS02_9HYPH</name>
<dbReference type="RefSeq" id="WP_367957447.1">
    <property type="nucleotide sequence ID" value="NZ_JBDPGJ010000010.1"/>
</dbReference>
<evidence type="ECO:0000313" key="1">
    <source>
        <dbReference type="EMBL" id="MEX0409582.1"/>
    </source>
</evidence>
<evidence type="ECO:0000313" key="2">
    <source>
        <dbReference type="Proteomes" id="UP001556692"/>
    </source>
</evidence>
<reference evidence="1 2" key="1">
    <citation type="submission" date="2024-05" db="EMBL/GenBank/DDBJ databases">
        <authorList>
            <person name="Jiang F."/>
        </authorList>
    </citation>
    <scope>NUCLEOTIDE SEQUENCE [LARGE SCALE GENOMIC DNA]</scope>
    <source>
        <strain evidence="1 2">LZ166</strain>
    </source>
</reference>
<gene>
    <name evidence="1" type="ORF">ABGN05_28465</name>
</gene>